<feature type="compositionally biased region" description="Basic and acidic residues" evidence="3">
    <location>
        <begin position="355"/>
        <end position="370"/>
    </location>
</feature>
<feature type="compositionally biased region" description="Basic and acidic residues" evidence="3">
    <location>
        <begin position="573"/>
        <end position="587"/>
    </location>
</feature>
<name>A0A3N4L045_9PEZI</name>
<feature type="compositionally biased region" description="Polar residues" evidence="3">
    <location>
        <begin position="558"/>
        <end position="572"/>
    </location>
</feature>
<feature type="compositionally biased region" description="Basic and acidic residues" evidence="3">
    <location>
        <begin position="848"/>
        <end position="859"/>
    </location>
</feature>
<feature type="region of interest" description="Disordered" evidence="3">
    <location>
        <begin position="1"/>
        <end position="147"/>
    </location>
</feature>
<sequence length="1432" mass="159833">MATGPVVTPLRIQKQPASSESETPSPRNILPSTQPLSDISPMERRRNSPSNKEGSKSPTNEDVPLSSPFPGSITGSIRTTTPRANRAFWETKSQENNRPGGSAPGRKSSLEKLKRASRVQNNTKIFQKPNDTAPPPRPMSYHGPNGLSSPFITPQISQIARNNSVIHNSRLPLSMPKKPEDSIRPETPPKPKLTSILSTPSGPKMPRPSLVSSYRTNTYEGEGGSYLEEADGHEQTNRSPNRRPKSVTFDKEPPDVLHYEMVTPDPSVEGSPALGYDSDEDEEDEDELEYTPVIEPDQWESMTPEAAAAAFEESFRSTPSPSARPLPPIPGPNSRRDSSSPSGSRPLPSIPVTKADLENLEKVPLEERVRLMMQEDLDENDHSSRRRSTESTQEHDGEESGGLGIMLDNMSLDGRERESEEEEMGNGKHEASHERMSPAQIEEGDISDKEETSPNSNREPEEENSSSSQFESTSEYEPPPRLSRESIRRQVEARRENSIDSQQLDEEGYTTESSYTYDQDVSADEIESHIKQEQSDDESVDIYAIPEMYHVPERPASRFNTRSPDPSQITESEASRYDDDNESRYSEFEDDDSSVLATPVIPSREESTPTPTNFETTIAIEKVEHGAVDKQVLNEGLVSENIEARTSPENPRMSLPEFGTMFESDDGLGLSSYMTPSPPLPPVDAPTPEPLELTPSNHVVHEQSTQRIESPKDQVEHDLDESVYDEEEDTGSVIRHKIYDSDIEEDDEDYNSGEEIDDGELSDTGTIQATRSPSPVAESIATIRVPSGKLKTRASATPADMAAMAAARRHISGEHRAPPPVPRIPDGFDNDDLSDDEEEIAAASSDSEISKRKVSDKQRKSIGLPALGDIEFDFKVDDLTEEFDRVIETQKRGYLMRQNTRIIHASSRDPEEDEAEPAPRPGHSRTQSWSVEPWRNSTRRKSQRDSIGATSTSPRKRPSNVPPIPLPDKNGNVLPIVDENEAASTDSQAEDGAERGRLFVKVLGVKDLTLPLPQGQPTYFCLTLDNGLHCVTTSWLELGKNAPIGQEFELVVLNDLEFQLTLQTKLEQPPPAPPKAVVKALPPKPKQSTFSRVFTTPKKRKQLEQQMQQMQQLEQQQMQQQRQETPPPATAWDLLHGLVARDGSFARSYVCLTDFETRAYGRPFTTDINCFNEWAVDTASVKSKKGLQGALQPARKAPYKIGKLEVQLLFVPKPPGASEKDLPKSMNAAIRELRDAEATMNKTWEGTLSQQGGDCPYWRRRYFKLVGPRLTAYHEATRQPRATINLSKASRLINDRNTLLDPNVNGPGKSRRKSGFSEDEEGYMFVEEGFRIRFANGEVIDFYADSAEDKEGWVKVLSETIGRIPDKRGWCDMVISKESKERAEKEKTQAAVARVKAQTQMRQTPPMPQQSRPQPAQPPRSNRRPPPAHLYR</sequence>
<feature type="region of interest" description="Disordered" evidence="3">
    <location>
        <begin position="639"/>
        <end position="777"/>
    </location>
</feature>
<feature type="compositionally biased region" description="Polar residues" evidence="3">
    <location>
        <begin position="763"/>
        <end position="773"/>
    </location>
</feature>
<proteinExistence type="predicted"/>
<dbReference type="EMBL" id="ML119120">
    <property type="protein sequence ID" value="RPB13951.1"/>
    <property type="molecule type" value="Genomic_DNA"/>
</dbReference>
<dbReference type="OrthoDB" id="2123378at2759"/>
<reference evidence="5 6" key="1">
    <citation type="journal article" date="2018" name="Nat. Ecol. Evol.">
        <title>Pezizomycetes genomes reveal the molecular basis of ectomycorrhizal truffle lifestyle.</title>
        <authorList>
            <person name="Murat C."/>
            <person name="Payen T."/>
            <person name="Noel B."/>
            <person name="Kuo A."/>
            <person name="Morin E."/>
            <person name="Chen J."/>
            <person name="Kohler A."/>
            <person name="Krizsan K."/>
            <person name="Balestrini R."/>
            <person name="Da Silva C."/>
            <person name="Montanini B."/>
            <person name="Hainaut M."/>
            <person name="Levati E."/>
            <person name="Barry K.W."/>
            <person name="Belfiori B."/>
            <person name="Cichocki N."/>
            <person name="Clum A."/>
            <person name="Dockter R.B."/>
            <person name="Fauchery L."/>
            <person name="Guy J."/>
            <person name="Iotti M."/>
            <person name="Le Tacon F."/>
            <person name="Lindquist E.A."/>
            <person name="Lipzen A."/>
            <person name="Malagnac F."/>
            <person name="Mello A."/>
            <person name="Molinier V."/>
            <person name="Miyauchi S."/>
            <person name="Poulain J."/>
            <person name="Riccioni C."/>
            <person name="Rubini A."/>
            <person name="Sitrit Y."/>
            <person name="Splivallo R."/>
            <person name="Traeger S."/>
            <person name="Wang M."/>
            <person name="Zifcakova L."/>
            <person name="Wipf D."/>
            <person name="Zambonelli A."/>
            <person name="Paolocci F."/>
            <person name="Nowrousian M."/>
            <person name="Ottonello S."/>
            <person name="Baldrian P."/>
            <person name="Spatafora J.W."/>
            <person name="Henrissat B."/>
            <person name="Nagy L.G."/>
            <person name="Aury J.M."/>
            <person name="Wincker P."/>
            <person name="Grigoriev I.V."/>
            <person name="Bonfante P."/>
            <person name="Martin F.M."/>
        </authorList>
    </citation>
    <scope>NUCLEOTIDE SEQUENCE [LARGE SCALE GENOMIC DNA]</scope>
    <source>
        <strain evidence="5 6">CCBAS932</strain>
    </source>
</reference>
<feature type="region of interest" description="Disordered" evidence="3">
    <location>
        <begin position="170"/>
        <end position="614"/>
    </location>
</feature>
<evidence type="ECO:0000313" key="5">
    <source>
        <dbReference type="EMBL" id="RPB13951.1"/>
    </source>
</evidence>
<dbReference type="InterPro" id="IPR052007">
    <property type="entry name" value="Bud4"/>
</dbReference>
<feature type="compositionally biased region" description="Pro residues" evidence="3">
    <location>
        <begin position="676"/>
        <end position="689"/>
    </location>
</feature>
<dbReference type="GO" id="GO:0051301">
    <property type="term" value="P:cell division"/>
    <property type="evidence" value="ECO:0007669"/>
    <property type="project" value="UniProtKB-KW"/>
</dbReference>
<feature type="region of interest" description="Disordered" evidence="3">
    <location>
        <begin position="1379"/>
        <end position="1432"/>
    </location>
</feature>
<dbReference type="SMART" id="SM00233">
    <property type="entry name" value="PH"/>
    <property type="match status" value="1"/>
</dbReference>
<feature type="compositionally biased region" description="Basic and acidic residues" evidence="3">
    <location>
        <begin position="425"/>
        <end position="436"/>
    </location>
</feature>
<feature type="compositionally biased region" description="Low complexity" evidence="3">
    <location>
        <begin position="1397"/>
        <end position="1414"/>
    </location>
</feature>
<dbReference type="PANTHER" id="PTHR36100">
    <property type="entry name" value="BUD SITE SELECTION PROTEIN 4"/>
    <property type="match status" value="1"/>
</dbReference>
<dbReference type="PANTHER" id="PTHR36100:SF1">
    <property type="entry name" value="BUD SITE SELECTION PROTEIN 4"/>
    <property type="match status" value="1"/>
</dbReference>
<feature type="compositionally biased region" description="Basic and acidic residues" evidence="3">
    <location>
        <begin position="248"/>
        <end position="258"/>
    </location>
</feature>
<feature type="compositionally biased region" description="Polar residues" evidence="3">
    <location>
        <begin position="73"/>
        <end position="83"/>
    </location>
</feature>
<feature type="compositionally biased region" description="Polar residues" evidence="3">
    <location>
        <begin position="510"/>
        <end position="519"/>
    </location>
</feature>
<feature type="compositionally biased region" description="Polar residues" evidence="3">
    <location>
        <begin position="694"/>
        <end position="708"/>
    </location>
</feature>
<feature type="region of interest" description="Disordered" evidence="3">
    <location>
        <begin position="898"/>
        <end position="974"/>
    </location>
</feature>
<dbReference type="PROSITE" id="PS50003">
    <property type="entry name" value="PH_DOMAIN"/>
    <property type="match status" value="1"/>
</dbReference>
<evidence type="ECO:0000313" key="6">
    <source>
        <dbReference type="Proteomes" id="UP000277580"/>
    </source>
</evidence>
<feature type="region of interest" description="Disordered" evidence="3">
    <location>
        <begin position="1297"/>
        <end position="1318"/>
    </location>
</feature>
<keyword evidence="6" id="KW-1185">Reference proteome</keyword>
<evidence type="ECO:0000259" key="4">
    <source>
        <dbReference type="PROSITE" id="PS50003"/>
    </source>
</evidence>
<dbReference type="Gene3D" id="2.30.29.30">
    <property type="entry name" value="Pleckstrin-homology domain (PH domain)/Phosphotyrosine-binding domain (PTB)"/>
    <property type="match status" value="1"/>
</dbReference>
<dbReference type="CDD" id="cd13278">
    <property type="entry name" value="PH_Bud4"/>
    <property type="match status" value="1"/>
</dbReference>
<feature type="domain" description="PH" evidence="4">
    <location>
        <begin position="1241"/>
        <end position="1362"/>
    </location>
</feature>
<evidence type="ECO:0000256" key="1">
    <source>
        <dbReference type="ARBA" id="ARBA00022618"/>
    </source>
</evidence>
<feature type="compositionally biased region" description="Low complexity" evidence="3">
    <location>
        <begin position="339"/>
        <end position="351"/>
    </location>
</feature>
<dbReference type="STRING" id="1392247.A0A3N4L045"/>
<gene>
    <name evidence="5" type="ORF">P167DRAFT_88182</name>
</gene>
<feature type="compositionally biased region" description="Low complexity" evidence="3">
    <location>
        <begin position="465"/>
        <end position="475"/>
    </location>
</feature>
<feature type="compositionally biased region" description="Polar residues" evidence="3">
    <location>
        <begin position="48"/>
        <end position="60"/>
    </location>
</feature>
<evidence type="ECO:0000256" key="3">
    <source>
        <dbReference type="SAM" id="MobiDB-lite"/>
    </source>
</evidence>
<feature type="compositionally biased region" description="Basic and acidic residues" evidence="3">
    <location>
        <begin position="380"/>
        <end position="395"/>
    </location>
</feature>
<feature type="compositionally biased region" description="Low complexity" evidence="3">
    <location>
        <begin position="1104"/>
        <end position="1124"/>
    </location>
</feature>
<feature type="compositionally biased region" description="Basic and acidic residues" evidence="3">
    <location>
        <begin position="482"/>
        <end position="498"/>
    </location>
</feature>
<dbReference type="GO" id="GO:0005525">
    <property type="term" value="F:GTP binding"/>
    <property type="evidence" value="ECO:0007669"/>
    <property type="project" value="TreeGrafter"/>
</dbReference>
<feature type="compositionally biased region" description="Polar residues" evidence="3">
    <location>
        <begin position="210"/>
        <end position="219"/>
    </location>
</feature>
<feature type="region of interest" description="Disordered" evidence="3">
    <location>
        <begin position="806"/>
        <end position="862"/>
    </location>
</feature>
<organism evidence="5 6">
    <name type="scientific">Morchella conica CCBAS932</name>
    <dbReference type="NCBI Taxonomy" id="1392247"/>
    <lineage>
        <taxon>Eukaryota</taxon>
        <taxon>Fungi</taxon>
        <taxon>Dikarya</taxon>
        <taxon>Ascomycota</taxon>
        <taxon>Pezizomycotina</taxon>
        <taxon>Pezizomycetes</taxon>
        <taxon>Pezizales</taxon>
        <taxon>Morchellaceae</taxon>
        <taxon>Morchella</taxon>
    </lineage>
</organism>
<feature type="compositionally biased region" description="Acidic residues" evidence="3">
    <location>
        <begin position="828"/>
        <end position="840"/>
    </location>
</feature>
<dbReference type="InterPro" id="IPR001849">
    <property type="entry name" value="PH_domain"/>
</dbReference>
<protein>
    <submittedName>
        <fullName evidence="5">DUF1709-domain-containing protein</fullName>
    </submittedName>
</protein>
<evidence type="ECO:0000256" key="2">
    <source>
        <dbReference type="ARBA" id="ARBA00023306"/>
    </source>
</evidence>
<feature type="compositionally biased region" description="Basic and acidic residues" evidence="3">
    <location>
        <begin position="1379"/>
        <end position="1388"/>
    </location>
</feature>
<dbReference type="InterPro" id="IPR011993">
    <property type="entry name" value="PH-like_dom_sf"/>
</dbReference>
<feature type="compositionally biased region" description="Acidic residues" evidence="3">
    <location>
        <begin position="718"/>
        <end position="730"/>
    </location>
</feature>
<keyword evidence="1" id="KW-0132">Cell division</keyword>
<dbReference type="Proteomes" id="UP000277580">
    <property type="component" value="Unassembled WGS sequence"/>
</dbReference>
<feature type="region of interest" description="Disordered" evidence="3">
    <location>
        <begin position="1088"/>
        <end position="1127"/>
    </location>
</feature>
<feature type="compositionally biased region" description="Acidic residues" evidence="3">
    <location>
        <begin position="741"/>
        <end position="761"/>
    </location>
</feature>
<feature type="compositionally biased region" description="Pro residues" evidence="3">
    <location>
        <begin position="322"/>
        <end position="331"/>
    </location>
</feature>
<feature type="compositionally biased region" description="Basic and acidic residues" evidence="3">
    <location>
        <begin position="177"/>
        <end position="189"/>
    </location>
</feature>
<dbReference type="SUPFAM" id="SSF50729">
    <property type="entry name" value="PH domain-like"/>
    <property type="match status" value="1"/>
</dbReference>
<dbReference type="FunFam" id="2.30.29.30:FF:000311">
    <property type="entry name" value="GTP binding protein (Bud4)"/>
    <property type="match status" value="1"/>
</dbReference>
<dbReference type="InParanoid" id="A0A3N4L045"/>
<dbReference type="Pfam" id="PF00169">
    <property type="entry name" value="PH"/>
    <property type="match status" value="1"/>
</dbReference>
<feature type="compositionally biased region" description="Polar residues" evidence="3">
    <location>
        <begin position="15"/>
        <end position="37"/>
    </location>
</feature>
<keyword evidence="2" id="KW-0131">Cell cycle</keyword>
<feature type="compositionally biased region" description="Acidic residues" evidence="3">
    <location>
        <begin position="277"/>
        <end position="289"/>
    </location>
</feature>
<accession>A0A3N4L045</accession>